<comment type="caution">
    <text evidence="1">The sequence shown here is derived from an EMBL/GenBank/DDBJ whole genome shotgun (WGS) entry which is preliminary data.</text>
</comment>
<evidence type="ECO:0008006" key="3">
    <source>
        <dbReference type="Google" id="ProtNLM"/>
    </source>
</evidence>
<evidence type="ECO:0000313" key="2">
    <source>
        <dbReference type="Proteomes" id="UP001296943"/>
    </source>
</evidence>
<dbReference type="EMBL" id="JAFBDR010000007">
    <property type="protein sequence ID" value="MBM7571202.1"/>
    <property type="molecule type" value="Genomic_DNA"/>
</dbReference>
<gene>
    <name evidence="1" type="ORF">JOC48_001685</name>
</gene>
<proteinExistence type="predicted"/>
<sequence>MQFIKPKNKNAEKVDWEISEKVRSTVKYYSEYTEYSESEVVEVFLSNLLEDKKFIEWIESRRNNKRIVKQLEIEDKVAKENGTA</sequence>
<name>A0ABS2MZ96_9BACI</name>
<organism evidence="1 2">
    <name type="scientific">Aquibacillus albus</name>
    <dbReference type="NCBI Taxonomy" id="1168171"/>
    <lineage>
        <taxon>Bacteria</taxon>
        <taxon>Bacillati</taxon>
        <taxon>Bacillota</taxon>
        <taxon>Bacilli</taxon>
        <taxon>Bacillales</taxon>
        <taxon>Bacillaceae</taxon>
        <taxon>Aquibacillus</taxon>
    </lineage>
</organism>
<evidence type="ECO:0000313" key="1">
    <source>
        <dbReference type="EMBL" id="MBM7571202.1"/>
    </source>
</evidence>
<protein>
    <recommendedName>
        <fullName evidence="3">CopG family transcriptional regulator</fullName>
    </recommendedName>
</protein>
<reference evidence="1 2" key="1">
    <citation type="submission" date="2021-01" db="EMBL/GenBank/DDBJ databases">
        <title>Genomic Encyclopedia of Type Strains, Phase IV (KMG-IV): sequencing the most valuable type-strain genomes for metagenomic binning, comparative biology and taxonomic classification.</title>
        <authorList>
            <person name="Goeker M."/>
        </authorList>
    </citation>
    <scope>NUCLEOTIDE SEQUENCE [LARGE SCALE GENOMIC DNA]</scope>
    <source>
        <strain evidence="1 2">DSM 23711</strain>
    </source>
</reference>
<accession>A0ABS2MZ96</accession>
<dbReference type="RefSeq" id="WP_204498653.1">
    <property type="nucleotide sequence ID" value="NZ_JAFBDR010000007.1"/>
</dbReference>
<keyword evidence="2" id="KW-1185">Reference proteome</keyword>
<dbReference type="Proteomes" id="UP001296943">
    <property type="component" value="Unassembled WGS sequence"/>
</dbReference>